<dbReference type="RefSeq" id="XP_012767649.1">
    <property type="nucleotide sequence ID" value="XM_012912195.1"/>
</dbReference>
<sequence>MIVTIAFALLPFMQIEPIVAAETSEQLNLSNEGIANRTMIVEEPDYYGIFPTASRRFKVLMSLMVEDGFRPELLEFASEKMKDVIKERMDSWEAEILADKERQDGDLKGTKVVSGRIPPPEVLRQNLEMKEQLLDSIYYKMDECREALKEAGKSISKIFENLFKDYARPGISQPQQNVASREPQVNTESSTNNVNTAVQGTNSPAEYVVKQYKNENDYINLRFVMPSFSEDLLSLHKAIQNIEIEKQQDSATLKDVIMSWAQSHLPKMELKDEIDGITIKKELEMLYDTYFMYYIVTSFREHNILDTNVNAAVVKCKNMNAASFGTMGLLLAAVIAFTMW</sequence>
<name>A0A061D4F7_BABBI</name>
<evidence type="ECO:0000313" key="4">
    <source>
        <dbReference type="Proteomes" id="UP000033188"/>
    </source>
</evidence>
<keyword evidence="2" id="KW-0732">Signal</keyword>
<dbReference type="AlphaFoldDB" id="A0A061D4F7"/>
<dbReference type="KEGG" id="bbig:BBBOND_0206210"/>
<protein>
    <submittedName>
        <fullName evidence="3">Uncharacterized protein</fullName>
    </submittedName>
</protein>
<evidence type="ECO:0000256" key="1">
    <source>
        <dbReference type="SAM" id="MobiDB-lite"/>
    </source>
</evidence>
<feature type="signal peptide" evidence="2">
    <location>
        <begin position="1"/>
        <end position="20"/>
    </location>
</feature>
<feature type="compositionally biased region" description="Low complexity" evidence="1">
    <location>
        <begin position="185"/>
        <end position="196"/>
    </location>
</feature>
<dbReference type="OrthoDB" id="366342at2759"/>
<dbReference type="Proteomes" id="UP000033188">
    <property type="component" value="Chromosome 2"/>
</dbReference>
<feature type="chain" id="PRO_5001595960" evidence="2">
    <location>
        <begin position="21"/>
        <end position="340"/>
    </location>
</feature>
<evidence type="ECO:0000256" key="2">
    <source>
        <dbReference type="SAM" id="SignalP"/>
    </source>
</evidence>
<evidence type="ECO:0000313" key="3">
    <source>
        <dbReference type="EMBL" id="CDR95463.1"/>
    </source>
</evidence>
<accession>A0A061D4F7</accession>
<dbReference type="GeneID" id="24564004"/>
<reference evidence="4" key="1">
    <citation type="submission" date="2014-06" db="EMBL/GenBank/DDBJ databases">
        <authorList>
            <person name="Aslett M."/>
            <person name="De Silva N."/>
        </authorList>
    </citation>
    <scope>NUCLEOTIDE SEQUENCE [LARGE SCALE GENOMIC DNA]</scope>
    <source>
        <strain evidence="4">Bond</strain>
    </source>
</reference>
<dbReference type="EMBL" id="LK391708">
    <property type="protein sequence ID" value="CDR95463.1"/>
    <property type="molecule type" value="Genomic_DNA"/>
</dbReference>
<feature type="region of interest" description="Disordered" evidence="1">
    <location>
        <begin position="174"/>
        <end position="199"/>
    </location>
</feature>
<organism evidence="3 4">
    <name type="scientific">Babesia bigemina</name>
    <dbReference type="NCBI Taxonomy" id="5866"/>
    <lineage>
        <taxon>Eukaryota</taxon>
        <taxon>Sar</taxon>
        <taxon>Alveolata</taxon>
        <taxon>Apicomplexa</taxon>
        <taxon>Aconoidasida</taxon>
        <taxon>Piroplasmida</taxon>
        <taxon>Babesiidae</taxon>
        <taxon>Babesia</taxon>
    </lineage>
</organism>
<keyword evidence="4" id="KW-1185">Reference proteome</keyword>
<gene>
    <name evidence="3" type="ORF">BBBOND_0206210</name>
</gene>
<dbReference type="VEuPathDB" id="PiroplasmaDB:BBBOND_0206210"/>
<proteinExistence type="predicted"/>